<dbReference type="Gene3D" id="1.25.40.10">
    <property type="entry name" value="Tetratricopeptide repeat domain"/>
    <property type="match status" value="1"/>
</dbReference>
<accession>A0AAN1WFD7</accession>
<evidence type="ECO:0000256" key="1">
    <source>
        <dbReference type="SAM" id="SignalP"/>
    </source>
</evidence>
<dbReference type="RefSeq" id="WP_236986090.1">
    <property type="nucleotide sequence ID" value="NZ_AP023086.1"/>
</dbReference>
<proteinExistence type="predicted"/>
<dbReference type="AlphaFoldDB" id="A0AAN1WFD7"/>
<feature type="signal peptide" evidence="1">
    <location>
        <begin position="1"/>
        <end position="27"/>
    </location>
</feature>
<dbReference type="Proteomes" id="UP001320119">
    <property type="component" value="Chromosome"/>
</dbReference>
<keyword evidence="1" id="KW-0732">Signal</keyword>
<reference evidence="2 3" key="1">
    <citation type="journal article" date="2022" name="IScience">
        <title>An ultrasensitive nanofiber-based assay for enzymatic hydrolysis and deep-sea microbial degradation of cellulose.</title>
        <authorList>
            <person name="Tsudome M."/>
            <person name="Tachioka M."/>
            <person name="Miyazaki M."/>
            <person name="Uchimura K."/>
            <person name="Tsuda M."/>
            <person name="Takaki Y."/>
            <person name="Deguchi S."/>
        </authorList>
    </citation>
    <scope>NUCLEOTIDE SEQUENCE [LARGE SCALE GENOMIC DNA]</scope>
    <source>
        <strain evidence="2 3">GE09</strain>
    </source>
</reference>
<dbReference type="EMBL" id="AP023086">
    <property type="protein sequence ID" value="BCD96597.1"/>
    <property type="molecule type" value="Genomic_DNA"/>
</dbReference>
<feature type="chain" id="PRO_5042852335" evidence="1">
    <location>
        <begin position="28"/>
        <end position="156"/>
    </location>
</feature>
<gene>
    <name evidence="2" type="ORF">MARGE09_P0797</name>
</gene>
<sequence>MNIFPASNIVLSTAMLCLLVGAVKATATEPTNTASKIASVEQLLNGLKTRLNAQPDDVKGWVLLAKSYHHLGYREEATQAAAKARELGFAGEILPLPSGHPVVSPEKSTGSVKSKKYHHQGFVGSDAGSYVSSFFAEQEKQQAPVNPSEATKEAAK</sequence>
<evidence type="ECO:0000313" key="2">
    <source>
        <dbReference type="EMBL" id="BCD96597.1"/>
    </source>
</evidence>
<dbReference type="KEGG" id="marq:MARGE09_P0797"/>
<name>A0AAN1WFD7_9GAMM</name>
<keyword evidence="3" id="KW-1185">Reference proteome</keyword>
<evidence type="ECO:0000313" key="3">
    <source>
        <dbReference type="Proteomes" id="UP001320119"/>
    </source>
</evidence>
<organism evidence="2 3">
    <name type="scientific">Marinagarivorans cellulosilyticus</name>
    <dbReference type="NCBI Taxonomy" id="2721545"/>
    <lineage>
        <taxon>Bacteria</taxon>
        <taxon>Pseudomonadati</taxon>
        <taxon>Pseudomonadota</taxon>
        <taxon>Gammaproteobacteria</taxon>
        <taxon>Cellvibrionales</taxon>
        <taxon>Cellvibrionaceae</taxon>
        <taxon>Marinagarivorans</taxon>
    </lineage>
</organism>
<protein>
    <submittedName>
        <fullName evidence="2">Cytochrome c-type biogenesis protein CcmH</fullName>
    </submittedName>
</protein>
<dbReference type="InterPro" id="IPR011990">
    <property type="entry name" value="TPR-like_helical_dom_sf"/>
</dbReference>